<dbReference type="AlphaFoldDB" id="A0AAD1MV66"/>
<dbReference type="Pfam" id="PF13692">
    <property type="entry name" value="Glyco_trans_1_4"/>
    <property type="match status" value="1"/>
</dbReference>
<proteinExistence type="predicted"/>
<dbReference type="RefSeq" id="WP_234880187.1">
    <property type="nucleotide sequence ID" value="NZ_AP022586.1"/>
</dbReference>
<accession>A0AAD1MV66</accession>
<sequence>MTVGYVGKIGHRLDLDLVCTAARSLPSVKFVFAGPILDAGYRDPLEREPNITLLGDVHYEDVPSLLSTFDVGWVPHRVGEFEIGGDILKTYEYRAAGLPVLTTPVRGAGKRGLVAVQVAEAEDHPRLLATLASNGPRVERDPTPIPVEHTWEAKARRLLTLAGGS</sequence>
<dbReference type="Proteomes" id="UP000466607">
    <property type="component" value="Chromosome"/>
</dbReference>
<keyword evidence="2" id="KW-1185">Reference proteome</keyword>
<evidence type="ECO:0000313" key="2">
    <source>
        <dbReference type="Proteomes" id="UP000466607"/>
    </source>
</evidence>
<dbReference type="Gene3D" id="3.40.50.2000">
    <property type="entry name" value="Glycogen Phosphorylase B"/>
    <property type="match status" value="1"/>
</dbReference>
<reference evidence="1 2" key="1">
    <citation type="journal article" date="2019" name="Emerg. Microbes Infect.">
        <title>Comprehensive subspecies identification of 175 nontuberculous mycobacteria species based on 7547 genomic profiles.</title>
        <authorList>
            <person name="Matsumoto Y."/>
            <person name="Kinjo T."/>
            <person name="Motooka D."/>
            <person name="Nabeya D."/>
            <person name="Jung N."/>
            <person name="Uechi K."/>
            <person name="Horii T."/>
            <person name="Iida T."/>
            <person name="Fujita J."/>
            <person name="Nakamura S."/>
        </authorList>
    </citation>
    <scope>NUCLEOTIDE SEQUENCE [LARGE SCALE GENOMIC DNA]</scope>
    <source>
        <strain evidence="1 2">JCM 17423</strain>
    </source>
</reference>
<protein>
    <recommendedName>
        <fullName evidence="3">Glycosyl transferase family 1</fullName>
    </recommendedName>
</protein>
<evidence type="ECO:0000313" key="1">
    <source>
        <dbReference type="EMBL" id="BBY17623.1"/>
    </source>
</evidence>
<gene>
    <name evidence="1" type="ORF">MLIT_32150</name>
</gene>
<dbReference type="SUPFAM" id="SSF53756">
    <property type="entry name" value="UDP-Glycosyltransferase/glycogen phosphorylase"/>
    <property type="match status" value="1"/>
</dbReference>
<dbReference type="EMBL" id="AP022586">
    <property type="protein sequence ID" value="BBY17623.1"/>
    <property type="molecule type" value="Genomic_DNA"/>
</dbReference>
<evidence type="ECO:0008006" key="3">
    <source>
        <dbReference type="Google" id="ProtNLM"/>
    </source>
</evidence>
<organism evidence="1 2">
    <name type="scientific">Mycolicibacterium litorale</name>
    <dbReference type="NCBI Taxonomy" id="758802"/>
    <lineage>
        <taxon>Bacteria</taxon>
        <taxon>Bacillati</taxon>
        <taxon>Actinomycetota</taxon>
        <taxon>Actinomycetes</taxon>
        <taxon>Mycobacteriales</taxon>
        <taxon>Mycobacteriaceae</taxon>
        <taxon>Mycolicibacterium</taxon>
    </lineage>
</organism>
<name>A0AAD1MV66_9MYCO</name>